<sequence length="60" mass="7317">MTHLHKQIDQLPRSNQSQINYSHIFERFHAFIYLHLLHYQLIMLIDNLTIVITIVNYCTY</sequence>
<organism evidence="2 3">
    <name type="scientific">Dermatophagoides pteronyssinus</name>
    <name type="common">European house dust mite</name>
    <dbReference type="NCBI Taxonomy" id="6956"/>
    <lineage>
        <taxon>Eukaryota</taxon>
        <taxon>Metazoa</taxon>
        <taxon>Ecdysozoa</taxon>
        <taxon>Arthropoda</taxon>
        <taxon>Chelicerata</taxon>
        <taxon>Arachnida</taxon>
        <taxon>Acari</taxon>
        <taxon>Acariformes</taxon>
        <taxon>Sarcoptiformes</taxon>
        <taxon>Astigmata</taxon>
        <taxon>Psoroptidia</taxon>
        <taxon>Analgoidea</taxon>
        <taxon>Pyroglyphidae</taxon>
        <taxon>Dermatophagoidinae</taxon>
        <taxon>Dermatophagoides</taxon>
    </lineage>
</organism>
<evidence type="ECO:0000313" key="2">
    <source>
        <dbReference type="EMBL" id="KAH9420872.1"/>
    </source>
</evidence>
<keyword evidence="1" id="KW-0812">Transmembrane</keyword>
<evidence type="ECO:0000256" key="1">
    <source>
        <dbReference type="SAM" id="Phobius"/>
    </source>
</evidence>
<reference evidence="2 3" key="1">
    <citation type="journal article" date="2018" name="J. Allergy Clin. Immunol.">
        <title>High-quality assembly of Dermatophagoides pteronyssinus genome and transcriptome reveals a wide range of novel allergens.</title>
        <authorList>
            <person name="Liu X.Y."/>
            <person name="Yang K.Y."/>
            <person name="Wang M.Q."/>
            <person name="Kwok J.S."/>
            <person name="Zeng X."/>
            <person name="Yang Z."/>
            <person name="Xiao X.J."/>
            <person name="Lau C.P."/>
            <person name="Li Y."/>
            <person name="Huang Z.M."/>
            <person name="Ba J.G."/>
            <person name="Yim A.K."/>
            <person name="Ouyang C.Y."/>
            <person name="Ngai S.M."/>
            <person name="Chan T.F."/>
            <person name="Leung E.L."/>
            <person name="Liu L."/>
            <person name="Liu Z.G."/>
            <person name="Tsui S.K."/>
        </authorList>
    </citation>
    <scope>NUCLEOTIDE SEQUENCE [LARGE SCALE GENOMIC DNA]</scope>
    <source>
        <strain evidence="2">Derp</strain>
    </source>
</reference>
<gene>
    <name evidence="2" type="ORF">DERP_001306</name>
</gene>
<feature type="transmembrane region" description="Helical" evidence="1">
    <location>
        <begin position="37"/>
        <end position="58"/>
    </location>
</feature>
<comment type="caution">
    <text evidence="2">The sequence shown here is derived from an EMBL/GenBank/DDBJ whole genome shotgun (WGS) entry which is preliminary data.</text>
</comment>
<evidence type="ECO:0000313" key="3">
    <source>
        <dbReference type="Proteomes" id="UP000887458"/>
    </source>
</evidence>
<protein>
    <submittedName>
        <fullName evidence="2">Uncharacterized protein</fullName>
    </submittedName>
</protein>
<name>A0ABQ8JEK8_DERPT</name>
<keyword evidence="1" id="KW-1133">Transmembrane helix</keyword>
<proteinExistence type="predicted"/>
<accession>A0ABQ8JEK8</accession>
<dbReference type="EMBL" id="NJHN03000047">
    <property type="protein sequence ID" value="KAH9420872.1"/>
    <property type="molecule type" value="Genomic_DNA"/>
</dbReference>
<reference evidence="2 3" key="2">
    <citation type="journal article" date="2022" name="Mol. Biol. Evol.">
        <title>Comparative Genomics Reveals Insights into the Divergent Evolution of Astigmatic Mites and Household Pest Adaptations.</title>
        <authorList>
            <person name="Xiong Q."/>
            <person name="Wan A.T."/>
            <person name="Liu X."/>
            <person name="Fung C.S."/>
            <person name="Xiao X."/>
            <person name="Malainual N."/>
            <person name="Hou J."/>
            <person name="Wang L."/>
            <person name="Wang M."/>
            <person name="Yang K.Y."/>
            <person name="Cui Y."/>
            <person name="Leung E.L."/>
            <person name="Nong W."/>
            <person name="Shin S.K."/>
            <person name="Au S.W."/>
            <person name="Jeong K.Y."/>
            <person name="Chew F.T."/>
            <person name="Hui J.H."/>
            <person name="Leung T.F."/>
            <person name="Tungtrongchitr A."/>
            <person name="Zhong N."/>
            <person name="Liu Z."/>
            <person name="Tsui S.K."/>
        </authorList>
    </citation>
    <scope>NUCLEOTIDE SEQUENCE [LARGE SCALE GENOMIC DNA]</scope>
    <source>
        <strain evidence="2">Derp</strain>
    </source>
</reference>
<keyword evidence="1" id="KW-0472">Membrane</keyword>
<dbReference type="Proteomes" id="UP000887458">
    <property type="component" value="Unassembled WGS sequence"/>
</dbReference>
<keyword evidence="3" id="KW-1185">Reference proteome</keyword>